<accession>A0ABM8KG24</accession>
<dbReference type="Gene3D" id="3.30.470.10">
    <property type="match status" value="1"/>
</dbReference>
<dbReference type="Pfam" id="PF01063">
    <property type="entry name" value="Aminotran_4"/>
    <property type="match status" value="1"/>
</dbReference>
<reference evidence="9 10" key="1">
    <citation type="submission" date="2020-02" db="EMBL/GenBank/DDBJ databases">
        <authorList>
            <person name="Criscuolo A."/>
        </authorList>
    </citation>
    <scope>NUCLEOTIDE SEQUENCE [LARGE SCALE GENOMIC DNA]</scope>
    <source>
        <strain evidence="9">CECT7796</strain>
    </source>
</reference>
<dbReference type="PANTHER" id="PTHR42743:SF11">
    <property type="entry name" value="AMINODEOXYCHORISMATE LYASE"/>
    <property type="match status" value="1"/>
</dbReference>
<protein>
    <recommendedName>
        <fullName evidence="5">branched-chain-amino-acid transaminase</fullName>
        <ecNumber evidence="5">2.6.1.42</ecNumber>
    </recommendedName>
</protein>
<proteinExistence type="inferred from homology"/>
<comment type="pathway">
    <text evidence="2">Amino-acid biosynthesis; L-valine biosynthesis; L-valine from pyruvate: step 4/4.</text>
</comment>
<comment type="catalytic activity">
    <reaction evidence="8">
        <text>L-leucine + 2-oxoglutarate = 4-methyl-2-oxopentanoate + L-glutamate</text>
        <dbReference type="Rhea" id="RHEA:18321"/>
        <dbReference type="ChEBI" id="CHEBI:16810"/>
        <dbReference type="ChEBI" id="CHEBI:17865"/>
        <dbReference type="ChEBI" id="CHEBI:29985"/>
        <dbReference type="ChEBI" id="CHEBI:57427"/>
        <dbReference type="EC" id="2.6.1.42"/>
    </reaction>
</comment>
<comment type="catalytic activity">
    <reaction evidence="7">
        <text>L-isoleucine + 2-oxoglutarate = (S)-3-methyl-2-oxopentanoate + L-glutamate</text>
        <dbReference type="Rhea" id="RHEA:24801"/>
        <dbReference type="ChEBI" id="CHEBI:16810"/>
        <dbReference type="ChEBI" id="CHEBI:29985"/>
        <dbReference type="ChEBI" id="CHEBI:35146"/>
        <dbReference type="ChEBI" id="CHEBI:58045"/>
        <dbReference type="EC" id="2.6.1.42"/>
    </reaction>
</comment>
<evidence type="ECO:0000256" key="6">
    <source>
        <dbReference type="ARBA" id="ARBA00048212"/>
    </source>
</evidence>
<evidence type="ECO:0000313" key="9">
    <source>
        <dbReference type="EMBL" id="CAA9196729.1"/>
    </source>
</evidence>
<keyword evidence="9" id="KW-0032">Aminotransferase</keyword>
<sequence>MINFNGTIIAEEDNILTQNRAFLYGDGVFETVKIVNNKILFLEDHYFRLMASMRVVRMEIPMNFTMEYFEEQVLSLAQQKGIQASSRARITVFRKEGGLYLPKTNEVSYLIHATPLDNVLYVLNTADYEVDLYKDFYVTKQLLSSIKTTNKMINVTGSIFAHENGLANCVLLNDTKNVVEVLQGNLFMVVGKKLITPPISEGCLNGIMRKQVLTLAKKVEGIEVVEEIISPFDLQKADELFLTNVIMGVQPITKYRKKDFASNLAHVLVQKLNESISEN</sequence>
<dbReference type="InterPro" id="IPR043131">
    <property type="entry name" value="BCAT-like_N"/>
</dbReference>
<comment type="pathway">
    <text evidence="3">Amino-acid biosynthesis; L-leucine biosynthesis; L-leucine from 3-methyl-2-oxobutanoate: step 4/4.</text>
</comment>
<gene>
    <name evidence="9" type="primary">dat_1</name>
    <name evidence="9" type="ORF">FLACOL7796_01301</name>
</gene>
<dbReference type="RefSeq" id="WP_173965239.1">
    <property type="nucleotide sequence ID" value="NZ_CADCST010000069.1"/>
</dbReference>
<dbReference type="Gene3D" id="3.20.10.10">
    <property type="entry name" value="D-amino Acid Aminotransferase, subunit A, domain 2"/>
    <property type="match status" value="1"/>
</dbReference>
<keyword evidence="10" id="KW-1185">Reference proteome</keyword>
<evidence type="ECO:0000256" key="4">
    <source>
        <dbReference type="ARBA" id="ARBA00009320"/>
    </source>
</evidence>
<evidence type="ECO:0000313" key="10">
    <source>
        <dbReference type="Proteomes" id="UP000474567"/>
    </source>
</evidence>
<dbReference type="InterPro" id="IPR043132">
    <property type="entry name" value="BCAT-like_C"/>
</dbReference>
<dbReference type="PANTHER" id="PTHR42743">
    <property type="entry name" value="AMINO-ACID AMINOTRANSFERASE"/>
    <property type="match status" value="1"/>
</dbReference>
<comment type="similarity">
    <text evidence="4">Belongs to the class-IV pyridoxal-phosphate-dependent aminotransferase family.</text>
</comment>
<dbReference type="InterPro" id="IPR050571">
    <property type="entry name" value="Class-IV_PLP-Dep_Aminotrnsfr"/>
</dbReference>
<dbReference type="EMBL" id="CADCST010000069">
    <property type="protein sequence ID" value="CAA9196729.1"/>
    <property type="molecule type" value="Genomic_DNA"/>
</dbReference>
<dbReference type="Proteomes" id="UP000474567">
    <property type="component" value="Unassembled WGS sequence"/>
</dbReference>
<dbReference type="GO" id="GO:0047810">
    <property type="term" value="F:D-alanine-2-oxoglutarate aminotransferase activity"/>
    <property type="evidence" value="ECO:0007669"/>
    <property type="project" value="UniProtKB-EC"/>
</dbReference>
<keyword evidence="9" id="KW-0808">Transferase</keyword>
<name>A0ABM8KG24_9FLAO</name>
<dbReference type="SUPFAM" id="SSF56752">
    <property type="entry name" value="D-aminoacid aminotransferase-like PLP-dependent enzymes"/>
    <property type="match status" value="1"/>
</dbReference>
<organism evidence="9 10">
    <name type="scientific">Flavobacterium collinsii</name>
    <dbReference type="NCBI Taxonomy" id="1114861"/>
    <lineage>
        <taxon>Bacteria</taxon>
        <taxon>Pseudomonadati</taxon>
        <taxon>Bacteroidota</taxon>
        <taxon>Flavobacteriia</taxon>
        <taxon>Flavobacteriales</taxon>
        <taxon>Flavobacteriaceae</taxon>
        <taxon>Flavobacterium</taxon>
    </lineage>
</organism>
<evidence type="ECO:0000256" key="8">
    <source>
        <dbReference type="ARBA" id="ARBA00049229"/>
    </source>
</evidence>
<dbReference type="InterPro" id="IPR036038">
    <property type="entry name" value="Aminotransferase-like"/>
</dbReference>
<evidence type="ECO:0000256" key="7">
    <source>
        <dbReference type="ARBA" id="ARBA00048798"/>
    </source>
</evidence>
<dbReference type="EC" id="2.6.1.42" evidence="5"/>
<dbReference type="CDD" id="cd00449">
    <property type="entry name" value="PLPDE_IV"/>
    <property type="match status" value="1"/>
</dbReference>
<evidence type="ECO:0000256" key="2">
    <source>
        <dbReference type="ARBA" id="ARBA00004931"/>
    </source>
</evidence>
<evidence type="ECO:0000256" key="5">
    <source>
        <dbReference type="ARBA" id="ARBA00013053"/>
    </source>
</evidence>
<dbReference type="InterPro" id="IPR001544">
    <property type="entry name" value="Aminotrans_IV"/>
</dbReference>
<evidence type="ECO:0000256" key="1">
    <source>
        <dbReference type="ARBA" id="ARBA00004824"/>
    </source>
</evidence>
<comment type="pathway">
    <text evidence="1">Amino-acid biosynthesis; L-isoleucine biosynthesis; L-isoleucine from 2-oxobutanoate: step 4/4.</text>
</comment>
<comment type="caution">
    <text evidence="9">The sequence shown here is derived from an EMBL/GenBank/DDBJ whole genome shotgun (WGS) entry which is preliminary data.</text>
</comment>
<evidence type="ECO:0000256" key="3">
    <source>
        <dbReference type="ARBA" id="ARBA00005072"/>
    </source>
</evidence>
<comment type="catalytic activity">
    <reaction evidence="6">
        <text>L-valine + 2-oxoglutarate = 3-methyl-2-oxobutanoate + L-glutamate</text>
        <dbReference type="Rhea" id="RHEA:24813"/>
        <dbReference type="ChEBI" id="CHEBI:11851"/>
        <dbReference type="ChEBI" id="CHEBI:16810"/>
        <dbReference type="ChEBI" id="CHEBI:29985"/>
        <dbReference type="ChEBI" id="CHEBI:57762"/>
        <dbReference type="EC" id="2.6.1.42"/>
    </reaction>
</comment>